<proteinExistence type="predicted"/>
<dbReference type="OrthoDB" id="9977941at2759"/>
<dbReference type="InterPro" id="IPR052998">
    <property type="entry name" value="Hetero-Diels-Alderase-like"/>
</dbReference>
<gene>
    <name evidence="2" type="ORF">EYC80_001328</name>
</gene>
<sequence length="158" mass="17008">MRSLFYSAGLLFNVILSSTSATLLAKPSAPSLPLTVTELRSFGDKIGAENLAVRSNGQLLVTRLDTPILQLLDPTNKTAPITLHSFNATTYIGRDFVIREDGTIFICGNGQDTLFVWKKGLSAAVAVLWLTTSDAQAQPINGTTTTGATVPYVYTERI</sequence>
<feature type="signal peptide" evidence="1">
    <location>
        <begin position="1"/>
        <end position="21"/>
    </location>
</feature>
<keyword evidence="1" id="KW-0732">Signal</keyword>
<dbReference type="Proteomes" id="UP000326757">
    <property type="component" value="Unassembled WGS sequence"/>
</dbReference>
<evidence type="ECO:0000256" key="1">
    <source>
        <dbReference type="SAM" id="SignalP"/>
    </source>
</evidence>
<organism evidence="2 3">
    <name type="scientific">Monilinia laxa</name>
    <name type="common">Brown rot fungus</name>
    <name type="synonym">Sclerotinia laxa</name>
    <dbReference type="NCBI Taxonomy" id="61186"/>
    <lineage>
        <taxon>Eukaryota</taxon>
        <taxon>Fungi</taxon>
        <taxon>Dikarya</taxon>
        <taxon>Ascomycota</taxon>
        <taxon>Pezizomycotina</taxon>
        <taxon>Leotiomycetes</taxon>
        <taxon>Helotiales</taxon>
        <taxon>Sclerotiniaceae</taxon>
        <taxon>Monilinia</taxon>
    </lineage>
</organism>
<dbReference type="PANTHER" id="PTHR42060">
    <property type="entry name" value="NHL REPEAT-CONTAINING PROTEIN-RELATED"/>
    <property type="match status" value="1"/>
</dbReference>
<dbReference type="InterPro" id="IPR011042">
    <property type="entry name" value="6-blade_b-propeller_TolB-like"/>
</dbReference>
<reference evidence="2 3" key="1">
    <citation type="submission" date="2019-06" db="EMBL/GenBank/DDBJ databases">
        <title>Genome Sequence of the Brown Rot Fungal Pathogen Monilinia laxa.</title>
        <authorList>
            <person name="De Miccolis Angelini R.M."/>
            <person name="Landi L."/>
            <person name="Abate D."/>
            <person name="Pollastro S."/>
            <person name="Romanazzi G."/>
            <person name="Faretra F."/>
        </authorList>
    </citation>
    <scope>NUCLEOTIDE SEQUENCE [LARGE SCALE GENOMIC DNA]</scope>
    <source>
        <strain evidence="2 3">Mlax316</strain>
    </source>
</reference>
<dbReference type="EMBL" id="VIGI01000006">
    <property type="protein sequence ID" value="KAB8299239.1"/>
    <property type="molecule type" value="Genomic_DNA"/>
</dbReference>
<protein>
    <recommendedName>
        <fullName evidence="4">Bulb-type lectin domain-containing protein</fullName>
    </recommendedName>
</protein>
<dbReference type="PANTHER" id="PTHR42060:SF1">
    <property type="entry name" value="NHL REPEAT-CONTAINING PROTEIN"/>
    <property type="match status" value="1"/>
</dbReference>
<name>A0A5N6K8W5_MONLA</name>
<comment type="caution">
    <text evidence="2">The sequence shown here is derived from an EMBL/GenBank/DDBJ whole genome shotgun (WGS) entry which is preliminary data.</text>
</comment>
<evidence type="ECO:0008006" key="4">
    <source>
        <dbReference type="Google" id="ProtNLM"/>
    </source>
</evidence>
<dbReference type="Gene3D" id="2.120.10.30">
    <property type="entry name" value="TolB, C-terminal domain"/>
    <property type="match status" value="1"/>
</dbReference>
<evidence type="ECO:0000313" key="2">
    <source>
        <dbReference type="EMBL" id="KAB8299239.1"/>
    </source>
</evidence>
<evidence type="ECO:0000313" key="3">
    <source>
        <dbReference type="Proteomes" id="UP000326757"/>
    </source>
</evidence>
<dbReference type="AlphaFoldDB" id="A0A5N6K8W5"/>
<feature type="chain" id="PRO_5024892658" description="Bulb-type lectin domain-containing protein" evidence="1">
    <location>
        <begin position="22"/>
        <end position="158"/>
    </location>
</feature>
<keyword evidence="3" id="KW-1185">Reference proteome</keyword>
<dbReference type="SUPFAM" id="SSF63829">
    <property type="entry name" value="Calcium-dependent phosphotriesterase"/>
    <property type="match status" value="1"/>
</dbReference>
<accession>A0A5N6K8W5</accession>